<protein>
    <submittedName>
        <fullName evidence="2">Uncharacterized protein</fullName>
    </submittedName>
</protein>
<dbReference type="Pfam" id="PF19150">
    <property type="entry name" value="DUF5832"/>
    <property type="match status" value="1"/>
</dbReference>
<organism evidence="2">
    <name type="scientific">viral metagenome</name>
    <dbReference type="NCBI Taxonomy" id="1070528"/>
    <lineage>
        <taxon>unclassified sequences</taxon>
        <taxon>metagenomes</taxon>
        <taxon>organismal metagenomes</taxon>
    </lineage>
</organism>
<dbReference type="InterPro" id="IPR043872">
    <property type="entry name" value="DUF5832"/>
</dbReference>
<reference evidence="2" key="1">
    <citation type="journal article" date="2020" name="Nature">
        <title>Giant virus diversity and host interactions through global metagenomics.</title>
        <authorList>
            <person name="Schulz F."/>
            <person name="Roux S."/>
            <person name="Paez-Espino D."/>
            <person name="Jungbluth S."/>
            <person name="Walsh D.A."/>
            <person name="Denef V.J."/>
            <person name="McMahon K.D."/>
            <person name="Konstantinidis K.T."/>
            <person name="Eloe-Fadrosh E.A."/>
            <person name="Kyrpides N.C."/>
            <person name="Woyke T."/>
        </authorList>
    </citation>
    <scope>NUCLEOTIDE SEQUENCE</scope>
    <source>
        <strain evidence="2">GVMAG-M-3300023184-121</strain>
    </source>
</reference>
<accession>A0A6C0HJW3</accession>
<feature type="compositionally biased region" description="Polar residues" evidence="1">
    <location>
        <begin position="233"/>
        <end position="245"/>
    </location>
</feature>
<evidence type="ECO:0000313" key="2">
    <source>
        <dbReference type="EMBL" id="QHT80657.1"/>
    </source>
</evidence>
<dbReference type="EMBL" id="MN739974">
    <property type="protein sequence ID" value="QHT80657.1"/>
    <property type="molecule type" value="Genomic_DNA"/>
</dbReference>
<feature type="compositionally biased region" description="Basic and acidic residues" evidence="1">
    <location>
        <begin position="218"/>
        <end position="231"/>
    </location>
</feature>
<feature type="region of interest" description="Disordered" evidence="1">
    <location>
        <begin position="218"/>
        <end position="283"/>
    </location>
</feature>
<dbReference type="AlphaFoldDB" id="A0A6C0HJW3"/>
<proteinExistence type="predicted"/>
<feature type="compositionally biased region" description="Polar residues" evidence="1">
    <location>
        <begin position="267"/>
        <end position="283"/>
    </location>
</feature>
<name>A0A6C0HJW3_9ZZZZ</name>
<sequence length="283" mass="32719">MSAVVEDFLDEDTEVPGQRYVLLSFLSPEKVLDKKDLFFFQKFLHAYEVDWKVKNLEKFVVETVKNINDELDNHAKELEKKDQFDAAEICRKNRIRTDEVMNQYQSFVQKNKAELNKTKINEAYDDFLYAHKSKLEEDFYALNEFRTSIRGVKVRGVFGNPKEAELKAKKLQSKDKYHNIFMAEMGKWTPWDPSPHEVKEQEYGNDQLNTLMKKYKENEDSREQFFEERTKTPKQVVSAPTSGAGSSFDGLFGGQGDLAIQRKAAATENSVVNPETEPSNPSS</sequence>
<evidence type="ECO:0000256" key="1">
    <source>
        <dbReference type="SAM" id="MobiDB-lite"/>
    </source>
</evidence>